<dbReference type="Proteomes" id="UP001654496">
    <property type="component" value="Segment"/>
</dbReference>
<dbReference type="EMBL" id="OR159659">
    <property type="protein sequence ID" value="WKW85543.1"/>
    <property type="molecule type" value="Genomic_DNA"/>
</dbReference>
<sequence>MQAQEGARPLYSNGEAITAINRREPFANKTGSFIGWRIEFRDVLAEVSDTGTMLLLAEREGGQGRLEIGALPKVYAEELCKAFAASAAVYVVYSYGTVIGWGTSANEYTPEDQVIIPNVRYSATTSRHQHVLEEAAGAKWLQLDGAPAHVSVEERARSYTPRR</sequence>
<evidence type="ECO:0000313" key="2">
    <source>
        <dbReference type="Proteomes" id="UP001654496"/>
    </source>
</evidence>
<evidence type="ECO:0000313" key="1">
    <source>
        <dbReference type="EMBL" id="WKW85543.1"/>
    </source>
</evidence>
<protein>
    <submittedName>
        <fullName evidence="1">Uncharacterized protein</fullName>
    </submittedName>
</protein>
<name>A0ACD4UHN0_9CAUD</name>
<organism evidence="1 2">
    <name type="scientific">Rhodococcus phage Reynauld</name>
    <dbReference type="NCBI Taxonomy" id="3062845"/>
    <lineage>
        <taxon>Viruses</taxon>
        <taxon>Duplodnaviria</taxon>
        <taxon>Heunggongvirae</taxon>
        <taxon>Uroviricota</taxon>
        <taxon>Caudoviricetes</taxon>
        <taxon>Caudoviricetes incertae sedis</taxon>
        <taxon>Reynauldvirus</taxon>
        <taxon>Reynauldvirus reynauld</taxon>
    </lineage>
</organism>
<proteinExistence type="predicted"/>
<accession>A0ACD4UHN0</accession>
<reference evidence="1" key="1">
    <citation type="submission" date="2023-06" db="EMBL/GenBank/DDBJ databases">
        <authorList>
            <person name="DeJong R.J."/>
            <person name="Yoon E."/>
            <person name="Radersma M."/>
            <person name="Veenstra M."/>
            <person name="Churu J."/>
            <person name="Moleakunnel K."/>
            <person name="Weaver G."/>
            <person name="Hill E."/>
            <person name="Janvier A."/>
            <person name="Harlow L."/>
            <person name="Kramer C."/>
            <person name="Seinen K."/>
            <person name="Chen A."/>
            <person name="Minasian M."/>
            <person name="Doorn S."/>
            <person name="Dole C."/>
            <person name="Ramsey F."/>
            <person name="Nieze J."/>
            <person name="Baker A."/>
            <person name="Swierenga S."/>
            <person name="White A."/>
            <person name="Howland A."/>
            <person name="Ko C."/>
            <person name="Russell D.A."/>
            <person name="Jacobs-Sera D."/>
            <person name="Hatfull G.F."/>
        </authorList>
    </citation>
    <scope>NUCLEOTIDE SEQUENCE</scope>
</reference>
<keyword evidence="2" id="KW-1185">Reference proteome</keyword>
<gene>
    <name evidence="1" type="primary">91</name>
    <name evidence="1" type="ORF">SEA_REYNAULD_91</name>
</gene>